<proteinExistence type="predicted"/>
<keyword evidence="5" id="KW-1185">Reference proteome</keyword>
<dbReference type="InterPro" id="IPR029063">
    <property type="entry name" value="SAM-dependent_MTases_sf"/>
</dbReference>
<dbReference type="EMBL" id="BOQL01000038">
    <property type="protein sequence ID" value="GIM71741.1"/>
    <property type="molecule type" value="Genomic_DNA"/>
</dbReference>
<dbReference type="Proteomes" id="UP000681340">
    <property type="component" value="Unassembled WGS sequence"/>
</dbReference>
<organism evidence="4 5">
    <name type="scientific">Actinoplanes auranticolor</name>
    <dbReference type="NCBI Taxonomy" id="47988"/>
    <lineage>
        <taxon>Bacteria</taxon>
        <taxon>Bacillati</taxon>
        <taxon>Actinomycetota</taxon>
        <taxon>Actinomycetes</taxon>
        <taxon>Micromonosporales</taxon>
        <taxon>Micromonosporaceae</taxon>
        <taxon>Actinoplanes</taxon>
    </lineage>
</organism>
<dbReference type="GO" id="GO:0032259">
    <property type="term" value="P:methylation"/>
    <property type="evidence" value="ECO:0007669"/>
    <property type="project" value="UniProtKB-KW"/>
</dbReference>
<evidence type="ECO:0000256" key="2">
    <source>
        <dbReference type="ARBA" id="ARBA00022679"/>
    </source>
</evidence>
<dbReference type="Pfam" id="PF13649">
    <property type="entry name" value="Methyltransf_25"/>
    <property type="match status" value="1"/>
</dbReference>
<reference evidence="4" key="1">
    <citation type="submission" date="2021-03" db="EMBL/GenBank/DDBJ databases">
        <title>Whole genome shotgun sequence of Actinoplanes auranticolor NBRC 12245.</title>
        <authorList>
            <person name="Komaki H."/>
            <person name="Tamura T."/>
        </authorList>
    </citation>
    <scope>NUCLEOTIDE SEQUENCE</scope>
    <source>
        <strain evidence="4">NBRC 12245</strain>
    </source>
</reference>
<dbReference type="InterPro" id="IPR041698">
    <property type="entry name" value="Methyltransf_25"/>
</dbReference>
<feature type="domain" description="Methyltransferase" evidence="3">
    <location>
        <begin position="51"/>
        <end position="139"/>
    </location>
</feature>
<keyword evidence="2" id="KW-0808">Transferase</keyword>
<name>A0A919VPU3_9ACTN</name>
<gene>
    <name evidence="4" type="ORF">Aau02nite_47470</name>
</gene>
<evidence type="ECO:0000259" key="3">
    <source>
        <dbReference type="Pfam" id="PF13649"/>
    </source>
</evidence>
<evidence type="ECO:0000313" key="5">
    <source>
        <dbReference type="Proteomes" id="UP000681340"/>
    </source>
</evidence>
<keyword evidence="1 4" id="KW-0489">Methyltransferase</keyword>
<dbReference type="RefSeq" id="WP_212990730.1">
    <property type="nucleotide sequence ID" value="NZ_BAABEA010000025.1"/>
</dbReference>
<dbReference type="Gene3D" id="3.40.50.150">
    <property type="entry name" value="Vaccinia Virus protein VP39"/>
    <property type="match status" value="1"/>
</dbReference>
<dbReference type="PANTHER" id="PTHR43861:SF1">
    <property type="entry name" value="TRANS-ACONITATE 2-METHYLTRANSFERASE"/>
    <property type="match status" value="1"/>
</dbReference>
<protein>
    <submittedName>
        <fullName evidence="4">Methyltransferase</fullName>
    </submittedName>
</protein>
<dbReference type="PANTHER" id="PTHR43861">
    <property type="entry name" value="TRANS-ACONITATE 2-METHYLTRANSFERASE-RELATED"/>
    <property type="match status" value="1"/>
</dbReference>
<sequence>MSRLDQLAAIGSSYDSAASNYSALVLEDLSKQPVQQGLLAIFAKLAVGGRVADVGSGPGQLTAFLHSLGLDVFGIDLSPKMVEQAKSNFPELPFEVGSMDELTQADRSLSGVLAWLSIIHVPDLELPQVLREFHRVLVPEAPVLLAFQMGDGSKHLTEQWGADIDLTLYRRRPDAVNEMLAEAGFHVVMTTVFEPVGRPGMQVACIIALRT</sequence>
<comment type="caution">
    <text evidence="4">The sequence shown here is derived from an EMBL/GenBank/DDBJ whole genome shotgun (WGS) entry which is preliminary data.</text>
</comment>
<dbReference type="GO" id="GO:0008168">
    <property type="term" value="F:methyltransferase activity"/>
    <property type="evidence" value="ECO:0007669"/>
    <property type="project" value="UniProtKB-KW"/>
</dbReference>
<evidence type="ECO:0000256" key="1">
    <source>
        <dbReference type="ARBA" id="ARBA00022603"/>
    </source>
</evidence>
<dbReference type="SUPFAM" id="SSF53335">
    <property type="entry name" value="S-adenosyl-L-methionine-dependent methyltransferases"/>
    <property type="match status" value="1"/>
</dbReference>
<dbReference type="AlphaFoldDB" id="A0A919VPU3"/>
<evidence type="ECO:0000313" key="4">
    <source>
        <dbReference type="EMBL" id="GIM71741.1"/>
    </source>
</evidence>
<accession>A0A919VPU3</accession>
<dbReference type="CDD" id="cd02440">
    <property type="entry name" value="AdoMet_MTases"/>
    <property type="match status" value="1"/>
</dbReference>